<evidence type="ECO:0000256" key="2">
    <source>
        <dbReference type="SAM" id="SignalP"/>
    </source>
</evidence>
<keyword evidence="2" id="KW-0732">Signal</keyword>
<accession>A0A1M6N1G2</accession>
<dbReference type="Proteomes" id="UP000184080">
    <property type="component" value="Unassembled WGS sequence"/>
</dbReference>
<dbReference type="AlphaFoldDB" id="A0A1M6N1G2"/>
<dbReference type="EMBL" id="FQZO01000010">
    <property type="protein sequence ID" value="SHJ89550.1"/>
    <property type="molecule type" value="Genomic_DNA"/>
</dbReference>
<feature type="chain" id="PRO_5013178183" description="Lipoprotein" evidence="2">
    <location>
        <begin position="22"/>
        <end position="239"/>
    </location>
</feature>
<protein>
    <recommendedName>
        <fullName evidence="5">Lipoprotein</fullName>
    </recommendedName>
</protein>
<proteinExistence type="predicted"/>
<evidence type="ECO:0000313" key="4">
    <source>
        <dbReference type="Proteomes" id="UP000184080"/>
    </source>
</evidence>
<dbReference type="PROSITE" id="PS51257">
    <property type="entry name" value="PROKAR_LIPOPROTEIN"/>
    <property type="match status" value="1"/>
</dbReference>
<evidence type="ECO:0000313" key="3">
    <source>
        <dbReference type="EMBL" id="SHJ89550.1"/>
    </source>
</evidence>
<feature type="region of interest" description="Disordered" evidence="1">
    <location>
        <begin position="21"/>
        <end position="48"/>
    </location>
</feature>
<sequence length="239" mass="26578">MKKLISSILIVSLAMSFSACGKSPKKEVDKGTVSTTSKTEDKDSKSDKKIDLGKSEGNIYKNEYFNMTINIPDKWIVAADDEKNALIQSGKQVVADNDKDKEKQLDYSLEKTVYLLAISQKGLSVNDTSNPIFMALAEKLDLMQGVVISDGKGYLEQVKKGLLAVNQIPYKFDKEIYTQKVANKDFYVLEATVNNGDVKAVQKYYAAKMGNYVLAFIGTSYNEDQAKNIETIIKSTSFK</sequence>
<dbReference type="OrthoDB" id="1953897at2"/>
<gene>
    <name evidence="3" type="ORF">SAMN05444401_0041</name>
</gene>
<evidence type="ECO:0008006" key="5">
    <source>
        <dbReference type="Google" id="ProtNLM"/>
    </source>
</evidence>
<reference evidence="3 4" key="1">
    <citation type="submission" date="2016-11" db="EMBL/GenBank/DDBJ databases">
        <authorList>
            <person name="Jaros S."/>
            <person name="Januszkiewicz K."/>
            <person name="Wedrychowicz H."/>
        </authorList>
    </citation>
    <scope>NUCLEOTIDE SEQUENCE [LARGE SCALE GENOMIC DNA]</scope>
    <source>
        <strain evidence="3 4">DSM 21864</strain>
    </source>
</reference>
<organism evidence="3 4">
    <name type="scientific">Clostridium amylolyticum</name>
    <dbReference type="NCBI Taxonomy" id="1121298"/>
    <lineage>
        <taxon>Bacteria</taxon>
        <taxon>Bacillati</taxon>
        <taxon>Bacillota</taxon>
        <taxon>Clostridia</taxon>
        <taxon>Eubacteriales</taxon>
        <taxon>Clostridiaceae</taxon>
        <taxon>Clostridium</taxon>
    </lineage>
</organism>
<feature type="compositionally biased region" description="Basic and acidic residues" evidence="1">
    <location>
        <begin position="38"/>
        <end position="48"/>
    </location>
</feature>
<name>A0A1M6N1G2_9CLOT</name>
<keyword evidence="4" id="KW-1185">Reference proteome</keyword>
<dbReference type="RefSeq" id="WP_073011525.1">
    <property type="nucleotide sequence ID" value="NZ_FQZO01000010.1"/>
</dbReference>
<evidence type="ECO:0000256" key="1">
    <source>
        <dbReference type="SAM" id="MobiDB-lite"/>
    </source>
</evidence>
<feature type="signal peptide" evidence="2">
    <location>
        <begin position="1"/>
        <end position="21"/>
    </location>
</feature>